<comment type="catalytic activity">
    <reaction evidence="2">
        <text>a very-long-chain acyl-CoA + malonyl-CoA + H(+) = a very-long-chain 3-oxoacyl-CoA + CO2 + CoA</text>
        <dbReference type="Rhea" id="RHEA:32727"/>
        <dbReference type="ChEBI" id="CHEBI:15378"/>
        <dbReference type="ChEBI" id="CHEBI:16526"/>
        <dbReference type="ChEBI" id="CHEBI:57287"/>
        <dbReference type="ChEBI" id="CHEBI:57384"/>
        <dbReference type="ChEBI" id="CHEBI:90725"/>
        <dbReference type="ChEBI" id="CHEBI:90736"/>
        <dbReference type="EC" id="2.3.1.199"/>
    </reaction>
</comment>
<evidence type="ECO:0000256" key="1">
    <source>
        <dbReference type="ARBA" id="ARBA00023315"/>
    </source>
</evidence>
<dbReference type="GO" id="GO:0016020">
    <property type="term" value="C:membrane"/>
    <property type="evidence" value="ECO:0007669"/>
    <property type="project" value="InterPro"/>
</dbReference>
<feature type="compositionally biased region" description="Basic and acidic residues" evidence="3">
    <location>
        <begin position="132"/>
        <end position="149"/>
    </location>
</feature>
<proteinExistence type="predicted"/>
<gene>
    <name evidence="5" type="ORF">C1H46_006808</name>
</gene>
<feature type="region of interest" description="Disordered" evidence="3">
    <location>
        <begin position="111"/>
        <end position="157"/>
    </location>
</feature>
<dbReference type="GO" id="GO:0006633">
    <property type="term" value="P:fatty acid biosynthetic process"/>
    <property type="evidence" value="ECO:0007669"/>
    <property type="project" value="InterPro"/>
</dbReference>
<dbReference type="PANTHER" id="PTHR31561">
    <property type="entry name" value="3-KETOACYL-COA SYNTHASE"/>
    <property type="match status" value="1"/>
</dbReference>
<evidence type="ECO:0000259" key="4">
    <source>
        <dbReference type="Pfam" id="PF08392"/>
    </source>
</evidence>
<dbReference type="Proteomes" id="UP000315295">
    <property type="component" value="Unassembled WGS sequence"/>
</dbReference>
<sequence>MEHSCLNLSDNPKSVEFQMRILERSGLGDETCLPPAIHYIPPNPTMEAARGEAELVKKTGLKPKDIDILIVNCSLFSPTPSLSVMVINEYKLRSNIKSLKTLRHGLQRQPHFDRFGARPPPGASQLQRCGRQHQDHHPELLPRQREGDAPPKLPLPDGRRRLAFIK</sequence>
<feature type="domain" description="FAE" evidence="4">
    <location>
        <begin position="11"/>
        <end position="100"/>
    </location>
</feature>
<dbReference type="InterPro" id="IPR016039">
    <property type="entry name" value="Thiolase-like"/>
</dbReference>
<evidence type="ECO:0000313" key="6">
    <source>
        <dbReference type="Proteomes" id="UP000315295"/>
    </source>
</evidence>
<evidence type="ECO:0000256" key="2">
    <source>
        <dbReference type="ARBA" id="ARBA00047375"/>
    </source>
</evidence>
<accession>A0A540N8V5</accession>
<dbReference type="SUPFAM" id="SSF53901">
    <property type="entry name" value="Thiolase-like"/>
    <property type="match status" value="1"/>
</dbReference>
<dbReference type="EMBL" id="VIEB01000084">
    <property type="protein sequence ID" value="TQE07488.1"/>
    <property type="molecule type" value="Genomic_DNA"/>
</dbReference>
<dbReference type="Gene3D" id="3.40.47.10">
    <property type="match status" value="1"/>
</dbReference>
<evidence type="ECO:0000313" key="5">
    <source>
        <dbReference type="EMBL" id="TQE07488.1"/>
    </source>
</evidence>
<name>A0A540N8V5_MALBA</name>
<evidence type="ECO:0000256" key="3">
    <source>
        <dbReference type="SAM" id="MobiDB-lite"/>
    </source>
</evidence>
<dbReference type="Pfam" id="PF08392">
    <property type="entry name" value="FAE1_CUT1_RppA"/>
    <property type="match status" value="1"/>
</dbReference>
<dbReference type="InterPro" id="IPR012392">
    <property type="entry name" value="3-ktacl-CoA_syn"/>
</dbReference>
<reference evidence="5 6" key="1">
    <citation type="journal article" date="2019" name="G3 (Bethesda)">
        <title>Sequencing of a Wild Apple (Malus baccata) Genome Unravels the Differences Between Cultivated and Wild Apple Species Regarding Disease Resistance and Cold Tolerance.</title>
        <authorList>
            <person name="Chen X."/>
        </authorList>
    </citation>
    <scope>NUCLEOTIDE SEQUENCE [LARGE SCALE GENOMIC DNA]</scope>
    <source>
        <strain evidence="6">cv. Shandingzi</strain>
        <tissue evidence="5">Leaves</tissue>
    </source>
</reference>
<organism evidence="5 6">
    <name type="scientific">Malus baccata</name>
    <name type="common">Siberian crab apple</name>
    <name type="synonym">Pyrus baccata</name>
    <dbReference type="NCBI Taxonomy" id="106549"/>
    <lineage>
        <taxon>Eukaryota</taxon>
        <taxon>Viridiplantae</taxon>
        <taxon>Streptophyta</taxon>
        <taxon>Embryophyta</taxon>
        <taxon>Tracheophyta</taxon>
        <taxon>Spermatophyta</taxon>
        <taxon>Magnoliopsida</taxon>
        <taxon>eudicotyledons</taxon>
        <taxon>Gunneridae</taxon>
        <taxon>Pentapetalae</taxon>
        <taxon>rosids</taxon>
        <taxon>fabids</taxon>
        <taxon>Rosales</taxon>
        <taxon>Rosaceae</taxon>
        <taxon>Amygdaloideae</taxon>
        <taxon>Maleae</taxon>
        <taxon>Malus</taxon>
    </lineage>
</organism>
<protein>
    <recommendedName>
        <fullName evidence="4">FAE domain-containing protein</fullName>
    </recommendedName>
</protein>
<dbReference type="STRING" id="106549.A0A540N8V5"/>
<keyword evidence="1" id="KW-0808">Transferase</keyword>
<dbReference type="GO" id="GO:0009922">
    <property type="term" value="F:fatty acid elongase activity"/>
    <property type="evidence" value="ECO:0007669"/>
    <property type="project" value="UniProtKB-EC"/>
</dbReference>
<keyword evidence="1" id="KW-0012">Acyltransferase</keyword>
<dbReference type="InterPro" id="IPR013601">
    <property type="entry name" value="FAE1_typ3_polyketide_synth"/>
</dbReference>
<keyword evidence="6" id="KW-1185">Reference proteome</keyword>
<dbReference type="AlphaFoldDB" id="A0A540N8V5"/>
<comment type="caution">
    <text evidence="5">The sequence shown here is derived from an EMBL/GenBank/DDBJ whole genome shotgun (WGS) entry which is preliminary data.</text>
</comment>